<dbReference type="NCBIfam" id="NF002747">
    <property type="entry name" value="PRK02759.1"/>
    <property type="match status" value="1"/>
</dbReference>
<dbReference type="EC" id="3.6.1.31" evidence="15"/>
<comment type="subcellular location">
    <subcellularLocation>
        <location evidence="3 15">Cytoplasm</location>
    </subcellularLocation>
</comment>
<feature type="region of interest" description="Phosphoribosyl-ATP pyrophosphohydrolase" evidence="15">
    <location>
        <begin position="123"/>
        <end position="211"/>
    </location>
</feature>
<protein>
    <recommendedName>
        <fullName evidence="15">Histidine biosynthesis bifunctional protein HisIE</fullName>
    </recommendedName>
    <domain>
        <recommendedName>
            <fullName evidence="15">Phosphoribosyl-AMP cyclohydrolase</fullName>
            <shortName evidence="15">PRA-CH</shortName>
            <ecNumber evidence="15">3.5.4.19</ecNumber>
        </recommendedName>
    </domain>
    <domain>
        <recommendedName>
            <fullName evidence="15">Phosphoribosyl-ATP pyrophosphatase</fullName>
            <shortName evidence="15">PRA-PH</shortName>
            <ecNumber evidence="15">3.6.1.31</ecNumber>
        </recommendedName>
    </domain>
</protein>
<evidence type="ECO:0000256" key="6">
    <source>
        <dbReference type="ARBA" id="ARBA00007731"/>
    </source>
</evidence>
<comment type="similarity">
    <text evidence="6 15">In the C-terminal section; belongs to the PRA-PH family.</text>
</comment>
<dbReference type="InterPro" id="IPR023019">
    <property type="entry name" value="His_synth_HisIE"/>
</dbReference>
<evidence type="ECO:0000256" key="15">
    <source>
        <dbReference type="HAMAP-Rule" id="MF_01019"/>
    </source>
</evidence>
<keyword evidence="14 15" id="KW-0511">Multifunctional enzyme</keyword>
<evidence type="ECO:0000256" key="5">
    <source>
        <dbReference type="ARBA" id="ARBA00005204"/>
    </source>
</evidence>
<feature type="domain" description="Phosphoribosyl-AMP cyclohydrolase" evidence="16">
    <location>
        <begin position="30"/>
        <end position="103"/>
    </location>
</feature>
<evidence type="ECO:0000256" key="7">
    <source>
        <dbReference type="ARBA" id="ARBA00008299"/>
    </source>
</evidence>
<dbReference type="EC" id="3.5.4.19" evidence="15"/>
<dbReference type="Pfam" id="PF01503">
    <property type="entry name" value="PRA-PH"/>
    <property type="match status" value="1"/>
</dbReference>
<dbReference type="GO" id="GO:0004635">
    <property type="term" value="F:phosphoribosyl-AMP cyclohydrolase activity"/>
    <property type="evidence" value="ECO:0007669"/>
    <property type="project" value="UniProtKB-UniRule"/>
</dbReference>
<dbReference type="Pfam" id="PF01502">
    <property type="entry name" value="PRA-CH"/>
    <property type="match status" value="1"/>
</dbReference>
<reference evidence="17" key="1">
    <citation type="submission" date="2020-07" db="EMBL/GenBank/DDBJ databases">
        <title>Koleobacter methoxysyntrophicus gen. nov., sp. nov., a novel anaerobic bacterium isolated from deep subsurface oil field and proposal of Koleobacterales ord. nov. in the phylum Firmicutes.</title>
        <authorList>
            <person name="Sakamoto S."/>
            <person name="Tamaki H."/>
        </authorList>
    </citation>
    <scope>NUCLEOTIDE SEQUENCE</scope>
    <source>
        <strain evidence="17">NRmbB1</strain>
    </source>
</reference>
<keyword evidence="10 15" id="KW-0547">Nucleotide-binding</keyword>
<comment type="catalytic activity">
    <reaction evidence="1 15">
        <text>1-(5-phospho-beta-D-ribosyl)-5'-AMP + H2O = 1-(5-phospho-beta-D-ribosyl)-5-[(5-phospho-beta-D-ribosylamino)methylideneamino]imidazole-4-carboxamide</text>
        <dbReference type="Rhea" id="RHEA:20049"/>
        <dbReference type="ChEBI" id="CHEBI:15377"/>
        <dbReference type="ChEBI" id="CHEBI:58435"/>
        <dbReference type="ChEBI" id="CHEBI:59457"/>
        <dbReference type="EC" id="3.5.4.19"/>
    </reaction>
</comment>
<keyword evidence="12 15" id="KW-0067">ATP-binding</keyword>
<evidence type="ECO:0000256" key="4">
    <source>
        <dbReference type="ARBA" id="ARBA00005169"/>
    </source>
</evidence>
<evidence type="ECO:0000256" key="3">
    <source>
        <dbReference type="ARBA" id="ARBA00004496"/>
    </source>
</evidence>
<evidence type="ECO:0000256" key="12">
    <source>
        <dbReference type="ARBA" id="ARBA00022840"/>
    </source>
</evidence>
<dbReference type="SUPFAM" id="SSF141734">
    <property type="entry name" value="HisI-like"/>
    <property type="match status" value="1"/>
</dbReference>
<dbReference type="InterPro" id="IPR038019">
    <property type="entry name" value="PRib_AMP_CycHydrolase_sf"/>
</dbReference>
<dbReference type="UniPathway" id="UPA00031">
    <property type="reaction ID" value="UER00007"/>
</dbReference>
<dbReference type="PANTHER" id="PTHR42945">
    <property type="entry name" value="HISTIDINE BIOSYNTHESIS BIFUNCTIONAL PROTEIN"/>
    <property type="match status" value="1"/>
</dbReference>
<accession>A0A8A0RMZ1</accession>
<dbReference type="HAMAP" id="MF_01019">
    <property type="entry name" value="HisIE"/>
    <property type="match status" value="1"/>
</dbReference>
<dbReference type="InterPro" id="IPR026660">
    <property type="entry name" value="PRA-CH"/>
</dbReference>
<dbReference type="GO" id="GO:0005524">
    <property type="term" value="F:ATP binding"/>
    <property type="evidence" value="ECO:0007669"/>
    <property type="project" value="UniProtKB-KW"/>
</dbReference>
<evidence type="ECO:0000256" key="14">
    <source>
        <dbReference type="ARBA" id="ARBA00023268"/>
    </source>
</evidence>
<dbReference type="Gene3D" id="1.10.287.1080">
    <property type="entry name" value="MazG-like"/>
    <property type="match status" value="1"/>
</dbReference>
<keyword evidence="11 15" id="KW-0378">Hydrolase</keyword>
<dbReference type="EMBL" id="CP059066">
    <property type="protein sequence ID" value="QSQ09623.1"/>
    <property type="molecule type" value="Genomic_DNA"/>
</dbReference>
<evidence type="ECO:0000259" key="16">
    <source>
        <dbReference type="Pfam" id="PF01502"/>
    </source>
</evidence>
<dbReference type="SUPFAM" id="SSF101386">
    <property type="entry name" value="all-alpha NTP pyrophosphatases"/>
    <property type="match status" value="1"/>
</dbReference>
<dbReference type="NCBIfam" id="NF001611">
    <property type="entry name" value="PRK00400.1-3"/>
    <property type="match status" value="1"/>
</dbReference>
<dbReference type="NCBIfam" id="NF000768">
    <property type="entry name" value="PRK00051.1"/>
    <property type="match status" value="1"/>
</dbReference>
<dbReference type="InterPro" id="IPR021130">
    <property type="entry name" value="PRib-ATP_PPHydrolase-like"/>
</dbReference>
<sequence>MIRGIEDIKFDEKGLVPVIVQDYLNKRVLMMAYMNRESLIKTIETGETWFWSRSRNRLWHKGETSGNIQRVKEILYDCDGDTVLIKVEQKGAACHTGSPSCFFRRLGEENDLSGDNVSSYSVITELLSVIDSRFRERPEGSYTAKLFNGGEDRILKKIAEEAGEVLIAGKNSNRDEIIYETADLLFHLFIMLRYYGVEFEDVLNELDRRRN</sequence>
<gene>
    <name evidence="15 17" type="primary">hisI</name>
    <name evidence="15" type="synonym">hisIE</name>
    <name evidence="17" type="ORF">H0A61_01998</name>
</gene>
<evidence type="ECO:0000256" key="8">
    <source>
        <dbReference type="ARBA" id="ARBA00022490"/>
    </source>
</evidence>
<dbReference type="AlphaFoldDB" id="A0A8A0RMZ1"/>
<dbReference type="CDD" id="cd11534">
    <property type="entry name" value="NTP-PPase_HisIE_like"/>
    <property type="match status" value="1"/>
</dbReference>
<dbReference type="PANTHER" id="PTHR42945:SF1">
    <property type="entry name" value="HISTIDINE BIOSYNTHESIS BIFUNCTIONAL PROTEIN HIS7"/>
    <property type="match status" value="1"/>
</dbReference>
<dbReference type="GO" id="GO:0005737">
    <property type="term" value="C:cytoplasm"/>
    <property type="evidence" value="ECO:0007669"/>
    <property type="project" value="UniProtKB-SubCell"/>
</dbReference>
<organism evidence="17 18">
    <name type="scientific">Koleobacter methoxysyntrophicus</name>
    <dbReference type="NCBI Taxonomy" id="2751313"/>
    <lineage>
        <taxon>Bacteria</taxon>
        <taxon>Bacillati</taxon>
        <taxon>Bacillota</taxon>
        <taxon>Clostridia</taxon>
        <taxon>Koleobacterales</taxon>
        <taxon>Koleobacteraceae</taxon>
        <taxon>Koleobacter</taxon>
    </lineage>
</organism>
<comment type="similarity">
    <text evidence="7 15">In the N-terminal section; belongs to the PRA-CH family.</text>
</comment>
<evidence type="ECO:0000256" key="1">
    <source>
        <dbReference type="ARBA" id="ARBA00000024"/>
    </source>
</evidence>
<dbReference type="GO" id="GO:0000105">
    <property type="term" value="P:L-histidine biosynthetic process"/>
    <property type="evidence" value="ECO:0007669"/>
    <property type="project" value="UniProtKB-UniRule"/>
</dbReference>
<proteinExistence type="inferred from homology"/>
<keyword evidence="13 15" id="KW-0368">Histidine biosynthesis</keyword>
<evidence type="ECO:0000256" key="13">
    <source>
        <dbReference type="ARBA" id="ARBA00023102"/>
    </source>
</evidence>
<feature type="region of interest" description="Phosphoribosyl-AMP cyclohydrolase" evidence="15">
    <location>
        <begin position="1"/>
        <end position="122"/>
    </location>
</feature>
<dbReference type="HAMAP" id="MF_01020">
    <property type="entry name" value="HisE"/>
    <property type="match status" value="1"/>
</dbReference>
<evidence type="ECO:0000313" key="17">
    <source>
        <dbReference type="EMBL" id="QSQ09623.1"/>
    </source>
</evidence>
<keyword evidence="9 15" id="KW-0028">Amino-acid biosynthesis</keyword>
<keyword evidence="18" id="KW-1185">Reference proteome</keyword>
<evidence type="ECO:0000256" key="2">
    <source>
        <dbReference type="ARBA" id="ARBA00001460"/>
    </source>
</evidence>
<evidence type="ECO:0000256" key="10">
    <source>
        <dbReference type="ARBA" id="ARBA00022741"/>
    </source>
</evidence>
<dbReference type="InterPro" id="IPR002496">
    <property type="entry name" value="PRib_AMP_CycHydrolase_dom"/>
</dbReference>
<dbReference type="InterPro" id="IPR008179">
    <property type="entry name" value="HisE"/>
</dbReference>
<dbReference type="NCBIfam" id="TIGR03188">
    <property type="entry name" value="histidine_hisI"/>
    <property type="match status" value="1"/>
</dbReference>
<dbReference type="RefSeq" id="WP_206706973.1">
    <property type="nucleotide sequence ID" value="NZ_CP059066.1"/>
</dbReference>
<name>A0A8A0RMZ1_9FIRM</name>
<dbReference type="HAMAP" id="MF_01021">
    <property type="entry name" value="HisI"/>
    <property type="match status" value="1"/>
</dbReference>
<evidence type="ECO:0000256" key="9">
    <source>
        <dbReference type="ARBA" id="ARBA00022605"/>
    </source>
</evidence>
<dbReference type="Proteomes" id="UP000662904">
    <property type="component" value="Chromosome"/>
</dbReference>
<keyword evidence="8 15" id="KW-0963">Cytoplasm</keyword>
<comment type="catalytic activity">
    <reaction evidence="2 15">
        <text>1-(5-phospho-beta-D-ribosyl)-ATP + H2O = 1-(5-phospho-beta-D-ribosyl)-5'-AMP + diphosphate + H(+)</text>
        <dbReference type="Rhea" id="RHEA:22828"/>
        <dbReference type="ChEBI" id="CHEBI:15377"/>
        <dbReference type="ChEBI" id="CHEBI:15378"/>
        <dbReference type="ChEBI" id="CHEBI:33019"/>
        <dbReference type="ChEBI" id="CHEBI:59457"/>
        <dbReference type="ChEBI" id="CHEBI:73183"/>
        <dbReference type="EC" id="3.6.1.31"/>
    </reaction>
</comment>
<dbReference type="FunFam" id="3.10.20.810:FF:000001">
    <property type="entry name" value="Histidine biosynthesis bifunctional protein HisIE"/>
    <property type="match status" value="1"/>
</dbReference>
<dbReference type="GO" id="GO:0004636">
    <property type="term" value="F:phosphoribosyl-ATP diphosphatase activity"/>
    <property type="evidence" value="ECO:0007669"/>
    <property type="project" value="UniProtKB-UniRule"/>
</dbReference>
<evidence type="ECO:0000256" key="11">
    <source>
        <dbReference type="ARBA" id="ARBA00022801"/>
    </source>
</evidence>
<dbReference type="KEGG" id="kme:H0A61_01998"/>
<comment type="pathway">
    <text evidence="4 15">Amino-acid biosynthesis; L-histidine biosynthesis; L-histidine from 5-phospho-alpha-D-ribose 1-diphosphate: step 3/9.</text>
</comment>
<evidence type="ECO:0000313" key="18">
    <source>
        <dbReference type="Proteomes" id="UP000662904"/>
    </source>
</evidence>
<dbReference type="Gene3D" id="3.10.20.810">
    <property type="entry name" value="Phosphoribosyl-AMP cyclohydrolase"/>
    <property type="match status" value="1"/>
</dbReference>
<comment type="pathway">
    <text evidence="5 15">Amino-acid biosynthesis; L-histidine biosynthesis; L-histidine from 5-phospho-alpha-D-ribose 1-diphosphate: step 2/9.</text>
</comment>